<organism evidence="9 10">
    <name type="scientific">Pieris macdunnoughi</name>
    <dbReference type="NCBI Taxonomy" id="345717"/>
    <lineage>
        <taxon>Eukaryota</taxon>
        <taxon>Metazoa</taxon>
        <taxon>Ecdysozoa</taxon>
        <taxon>Arthropoda</taxon>
        <taxon>Hexapoda</taxon>
        <taxon>Insecta</taxon>
        <taxon>Pterygota</taxon>
        <taxon>Neoptera</taxon>
        <taxon>Endopterygota</taxon>
        <taxon>Lepidoptera</taxon>
        <taxon>Glossata</taxon>
        <taxon>Ditrysia</taxon>
        <taxon>Papilionoidea</taxon>
        <taxon>Pieridae</taxon>
        <taxon>Pierinae</taxon>
        <taxon>Pieris</taxon>
    </lineage>
</organism>
<accession>A0A821U6U3</accession>
<evidence type="ECO:0000256" key="6">
    <source>
        <dbReference type="ARBA" id="ARBA00023170"/>
    </source>
</evidence>
<dbReference type="AlphaFoldDB" id="A0A821U6U3"/>
<evidence type="ECO:0000256" key="5">
    <source>
        <dbReference type="ARBA" id="ARBA00023136"/>
    </source>
</evidence>
<keyword evidence="2" id="KW-1003">Cell membrane</keyword>
<evidence type="ECO:0000256" key="7">
    <source>
        <dbReference type="ARBA" id="ARBA00023180"/>
    </source>
</evidence>
<keyword evidence="10" id="KW-1185">Reference proteome</keyword>
<dbReference type="InterPro" id="IPR052192">
    <property type="entry name" value="Insect_Ionotropic_Sensory_Rcpt"/>
</dbReference>
<keyword evidence="3 8" id="KW-0812">Transmembrane</keyword>
<proteinExistence type="predicted"/>
<keyword evidence="7" id="KW-0325">Glycoprotein</keyword>
<gene>
    <name evidence="9" type="ORF">PMACD_LOCUS9952</name>
</gene>
<dbReference type="SUPFAM" id="SSF53850">
    <property type="entry name" value="Periplasmic binding protein-like II"/>
    <property type="match status" value="1"/>
</dbReference>
<dbReference type="PANTHER" id="PTHR42643:SF32">
    <property type="entry name" value="IONOTROPIC RECEPTOR 31A, ISOFORM C-RELATED"/>
    <property type="match status" value="1"/>
</dbReference>
<dbReference type="PANTHER" id="PTHR42643">
    <property type="entry name" value="IONOTROPIC RECEPTOR 20A-RELATED"/>
    <property type="match status" value="1"/>
</dbReference>
<evidence type="ECO:0000256" key="1">
    <source>
        <dbReference type="ARBA" id="ARBA00004651"/>
    </source>
</evidence>
<keyword evidence="4 8" id="KW-1133">Transmembrane helix</keyword>
<evidence type="ECO:0000256" key="8">
    <source>
        <dbReference type="SAM" id="Phobius"/>
    </source>
</evidence>
<feature type="transmembrane region" description="Helical" evidence="8">
    <location>
        <begin position="375"/>
        <end position="397"/>
    </location>
</feature>
<evidence type="ECO:0000256" key="3">
    <source>
        <dbReference type="ARBA" id="ARBA00022692"/>
    </source>
</evidence>
<evidence type="ECO:0000313" key="9">
    <source>
        <dbReference type="EMBL" id="CAF4885022.1"/>
    </source>
</evidence>
<dbReference type="EMBL" id="CAJOBZ010000029">
    <property type="protein sequence ID" value="CAF4885022.1"/>
    <property type="molecule type" value="Genomic_DNA"/>
</dbReference>
<keyword evidence="6" id="KW-0675">Receptor</keyword>
<dbReference type="OrthoDB" id="7371345at2759"/>
<name>A0A821U6U3_9NEOP</name>
<evidence type="ECO:0000313" key="10">
    <source>
        <dbReference type="Proteomes" id="UP000663880"/>
    </source>
</evidence>
<feature type="transmembrane region" description="Helical" evidence="8">
    <location>
        <begin position="623"/>
        <end position="644"/>
    </location>
</feature>
<protein>
    <submittedName>
        <fullName evidence="9">Uncharacterized protein</fullName>
    </submittedName>
</protein>
<feature type="transmembrane region" description="Helical" evidence="8">
    <location>
        <begin position="435"/>
        <end position="451"/>
    </location>
</feature>
<keyword evidence="5 8" id="KW-0472">Membrane</keyword>
<dbReference type="GO" id="GO:0005886">
    <property type="term" value="C:plasma membrane"/>
    <property type="evidence" value="ECO:0007669"/>
    <property type="project" value="UniProtKB-SubCell"/>
</dbReference>
<reference evidence="9" key="1">
    <citation type="submission" date="2021-02" db="EMBL/GenBank/DDBJ databases">
        <authorList>
            <person name="Steward A R."/>
        </authorList>
    </citation>
    <scope>NUCLEOTIDE SEQUENCE</scope>
</reference>
<dbReference type="Gene3D" id="1.10.287.70">
    <property type="match status" value="1"/>
</dbReference>
<comment type="caution">
    <text evidence="9">The sequence shown here is derived from an EMBL/GenBank/DDBJ whole genome shotgun (WGS) entry which is preliminary data.</text>
</comment>
<comment type="subcellular location">
    <subcellularLocation>
        <location evidence="1">Cell membrane</location>
        <topology evidence="1">Multi-pass membrane protein</topology>
    </subcellularLocation>
</comment>
<evidence type="ECO:0000256" key="2">
    <source>
        <dbReference type="ARBA" id="ARBA00022475"/>
    </source>
</evidence>
<dbReference type="Proteomes" id="UP000663880">
    <property type="component" value="Unassembled WGS sequence"/>
</dbReference>
<evidence type="ECO:0000256" key="4">
    <source>
        <dbReference type="ARBA" id="ARBA00022989"/>
    </source>
</evidence>
<sequence>MIPAPCAPPSPIMIPAPCAPPSPIMLQAPCAPPSPIMFQPPPCSAPPAPAPCQPQSPIIISLAPPPPPCSCPAPTCSCAPPSIPMTAYMVPPPVPVSLEAKPIKSSYAAKIIRNFQDFNLPATVTCNADIFQQIHHHRLQGVLYIPHNYDELNQVAPKYFSNWYKWIILADRIPDALNKVRYDADIILIKPGQYGTDSDSSFLIFTCLGLEDVYIHPYHGASAHPWAFYNDSGFHVMYERERIRRRLNLRHYPLRIATPLGTYSNDSYNGTFIDYLHDMSMPERDSGVRCGYTTSSLIVESLNASEILLPTMLWSTEVHNSSMLLKLRYGTADLSGGVLRIMHSRYEKLDYTMCIWPFRVGFTYLAERESSNNMFVAPFTAAVWLCCLALFVILFLAQRVTAKSEMEKEGAYIAVLATCLQQDASAVPQGISGRWTFLVLSICAMLIHAYYTSAIVSTLMSTGRSGPDSLKSLGDSRYAIASEDYDYMRYLMFDVPTNWDDLEYLKRKKITSKFYQDIRDGVRLIQAGQTAYHTEYNQLYPHLSTFTDDQLCKLQYIDTVPETLSWITSTKRGQWTEVLKSSGAWLHETGLAKQLVSRLRIKPPPCRAALLAERVNIYDVTPLLGLTMAAVILSVIILGIELLLGKRKASKNKQDIFDS</sequence>